<sequence>MERGIFRIRPQTAFGGPLRGDTLFGQMAWAIRHRYGESRLQELLAGYTTGKPFLVCSDGFPAGYLPRPNLPLRTFANDPAVDHKAIKRRTWLPVTALDRPLAEWFDACLDAEALQKATTAALAAVHPQSHNRIDRRSNTTGEGFAPFSHSQWWFQTRQGVEMDLYLLWDSERFSREECRTVLEDVGLFGYGRDATTGLGKFTVGEVLAWNLPQPEQPTSYWTLAPCAPQGLAWEGSRSYYTPFTRFGRHGDMAVLQQPFKSPVLLADSGAVLTPPTWQPAFFTGQGLGGEGTLSWAIPETVQQGYAPVLPLCLPQFASEVA</sequence>
<protein>
    <recommendedName>
        <fullName evidence="2">CRISPR system Cms protein Csm4</fullName>
    </recommendedName>
</protein>
<evidence type="ECO:0000313" key="5">
    <source>
        <dbReference type="EMBL" id="OFC36782.1"/>
    </source>
</evidence>
<evidence type="ECO:0000256" key="4">
    <source>
        <dbReference type="ARBA" id="ARBA00023118"/>
    </source>
</evidence>
<accession>A0A1E7YNT8</accession>
<dbReference type="EMBL" id="LZYE01000130">
    <property type="protein sequence ID" value="OFC36782.1"/>
    <property type="molecule type" value="Genomic_DNA"/>
</dbReference>
<dbReference type="AlphaFoldDB" id="A0A1E7YNT8"/>
<dbReference type="GO" id="GO:0051607">
    <property type="term" value="P:defense response to virus"/>
    <property type="evidence" value="ECO:0007669"/>
    <property type="project" value="UniProtKB-KW"/>
</dbReference>
<dbReference type="GO" id="GO:0003723">
    <property type="term" value="F:RNA binding"/>
    <property type="evidence" value="ECO:0007669"/>
    <property type="project" value="UniProtKB-KW"/>
</dbReference>
<gene>
    <name evidence="5" type="ORF">BAE27_05295</name>
</gene>
<evidence type="ECO:0000256" key="3">
    <source>
        <dbReference type="ARBA" id="ARBA00022884"/>
    </source>
</evidence>
<organism evidence="5 6">
    <name type="scientific">Acidithiobacillus caldus</name>
    <dbReference type="NCBI Taxonomy" id="33059"/>
    <lineage>
        <taxon>Bacteria</taxon>
        <taxon>Pseudomonadati</taxon>
        <taxon>Pseudomonadota</taxon>
        <taxon>Acidithiobacillia</taxon>
        <taxon>Acidithiobacillales</taxon>
        <taxon>Acidithiobacillaceae</taxon>
        <taxon>Acidithiobacillus</taxon>
    </lineage>
</organism>
<comment type="caution">
    <text evidence="5">The sequence shown here is derived from an EMBL/GenBank/DDBJ whole genome shotgun (WGS) entry which is preliminary data.</text>
</comment>
<evidence type="ECO:0000256" key="2">
    <source>
        <dbReference type="ARBA" id="ARBA00016109"/>
    </source>
</evidence>
<dbReference type="Proteomes" id="UP000175616">
    <property type="component" value="Unassembled WGS sequence"/>
</dbReference>
<evidence type="ECO:0000256" key="1">
    <source>
        <dbReference type="ARBA" id="ARBA00005772"/>
    </source>
</evidence>
<dbReference type="InterPro" id="IPR005510">
    <property type="entry name" value="Csm4"/>
</dbReference>
<dbReference type="NCBIfam" id="TIGR01903">
    <property type="entry name" value="cas5_csm4"/>
    <property type="match status" value="1"/>
</dbReference>
<dbReference type="RefSeq" id="WP_070114612.1">
    <property type="nucleotide sequence ID" value="NZ_LZYE01000130.1"/>
</dbReference>
<reference evidence="5 6" key="1">
    <citation type="submission" date="2016-06" db="EMBL/GenBank/DDBJ databases">
        <title>Gene turnover analysis identifies the evolutionary adaptation of the extremophile Acidithiobacillus caldus.</title>
        <authorList>
            <person name="Zhang X."/>
        </authorList>
    </citation>
    <scope>NUCLEOTIDE SEQUENCE [LARGE SCALE GENOMIC DNA]</scope>
    <source>
        <strain evidence="5 6">DX</strain>
    </source>
</reference>
<keyword evidence="3" id="KW-0694">RNA-binding</keyword>
<proteinExistence type="inferred from homology"/>
<comment type="similarity">
    <text evidence="1">Belongs to the CRISPR-associated Csm4 family.</text>
</comment>
<evidence type="ECO:0000313" key="6">
    <source>
        <dbReference type="Proteomes" id="UP000175616"/>
    </source>
</evidence>
<name>A0A1E7YNT8_9PROT</name>
<keyword evidence="4" id="KW-0051">Antiviral defense</keyword>